<reference evidence="2" key="1">
    <citation type="submission" date="2018-06" db="EMBL/GenBank/DDBJ databases">
        <title>Genomic Encyclopedia of Type Strains, Phase IV (KMG-V): Genome sequencing to study the core and pangenomes of soil and plant-associated prokaryotes.</title>
        <authorList>
            <person name="Whitman W."/>
        </authorList>
    </citation>
    <scope>NUCLEOTIDE SEQUENCE [LARGE SCALE GENOMIC DNA]</scope>
    <source>
        <strain evidence="2">MLR2-44</strain>
    </source>
</reference>
<dbReference type="InterPro" id="IPR007833">
    <property type="entry name" value="Capsule_polysaccharide_synth"/>
</dbReference>
<evidence type="ECO:0000256" key="1">
    <source>
        <dbReference type="SAM" id="MobiDB-lite"/>
    </source>
</evidence>
<comment type="caution">
    <text evidence="2">The sequence shown here is derived from an EMBL/GenBank/DDBJ whole genome shotgun (WGS) entry which is preliminary data.</text>
</comment>
<dbReference type="Proteomes" id="UP000249638">
    <property type="component" value="Unassembled WGS sequence"/>
</dbReference>
<organism evidence="2 3">
    <name type="scientific">Cupriavidus phytorum</name>
    <dbReference type="NCBI Taxonomy" id="3024399"/>
    <lineage>
        <taxon>Bacteria</taxon>
        <taxon>Pseudomonadati</taxon>
        <taxon>Pseudomonadota</taxon>
        <taxon>Betaproteobacteria</taxon>
        <taxon>Burkholderiales</taxon>
        <taxon>Burkholderiaceae</taxon>
        <taxon>Cupriavidus</taxon>
    </lineage>
</organism>
<dbReference type="GO" id="GO:0000271">
    <property type="term" value="P:polysaccharide biosynthetic process"/>
    <property type="evidence" value="ECO:0007669"/>
    <property type="project" value="InterPro"/>
</dbReference>
<dbReference type="EMBL" id="QKZN01000007">
    <property type="protein sequence ID" value="PZX25948.1"/>
    <property type="molecule type" value="Genomic_DNA"/>
</dbReference>
<dbReference type="GO" id="GO:0015774">
    <property type="term" value="P:polysaccharide transport"/>
    <property type="evidence" value="ECO:0007669"/>
    <property type="project" value="InterPro"/>
</dbReference>
<dbReference type="AlphaFoldDB" id="A0A2W7NU21"/>
<dbReference type="Pfam" id="PF05159">
    <property type="entry name" value="Capsule_synth"/>
    <property type="match status" value="1"/>
</dbReference>
<accession>A0A2W7NU21</accession>
<gene>
    <name evidence="2" type="ORF">C7416_10718</name>
</gene>
<dbReference type="CDD" id="cd16441">
    <property type="entry name" value="beta_Kdo_transferase_KpsS"/>
    <property type="match status" value="1"/>
</dbReference>
<evidence type="ECO:0000313" key="3">
    <source>
        <dbReference type="Proteomes" id="UP000249638"/>
    </source>
</evidence>
<name>A0A2W7NU21_9BURK</name>
<evidence type="ECO:0000313" key="2">
    <source>
        <dbReference type="EMBL" id="PZX25948.1"/>
    </source>
</evidence>
<feature type="region of interest" description="Disordered" evidence="1">
    <location>
        <begin position="1"/>
        <end position="36"/>
    </location>
</feature>
<proteinExistence type="predicted"/>
<protein>
    <submittedName>
        <fullName evidence="2">Capsular polysaccharide export protein</fullName>
    </submittedName>
</protein>
<keyword evidence="3" id="KW-1185">Reference proteome</keyword>
<sequence length="476" mass="53809">MLSFRKPSGSIDIPSLSQGSGGATPHDAAGPATTEPASLEQIARHRRILLLQGPNGPFFARLRDLLTAKGCQVTKVNFNGGDDAFYRRGDIVRFVQPMVLWEAMLRILVAERRIDAIVVFGTSRRHHRIAARVAEALGIAFWAFEEGYVRPDYITLECGGVNADSPLAPLGMPEIPKATVPPKPRKFRHAFRKMALYSFWYFAGGMVGARRYPHYQHHKPFGVHELGQWIRAAYRKQVYRWQERSLREQLLANEHPHFFLAPLQVYNDSQIRVHSPWRRIEDFIEWTAHSFAEHAPADSVLVFKHHPMDRGHTDYAAFIEACAARFGASGRIVYIHDAHLPSLLHRCMGLVTVNSTTGLQALFHRVPVIALGRCFYAKPGLTYQGSLDAFWNDPGAVDMRVYSRFRNYLVRVSQINSSFYADDMLVPVPEQRRKNLQRRKLARLLFVAGLVTADAYSGRVWDINATVSVLAALLVG</sequence>